<accession>A0ABP8U5W0</accession>
<sequence length="75" mass="8159">MVRDPRSGDQRWFCFGPGRSPRLIELIKADTVVLMATRGSDRRHECGGDIDAVYESGGRFMPGLPAGHLGCSQAP</sequence>
<evidence type="ECO:0000313" key="1">
    <source>
        <dbReference type="EMBL" id="GAA4624642.1"/>
    </source>
</evidence>
<evidence type="ECO:0000313" key="2">
    <source>
        <dbReference type="Proteomes" id="UP001501442"/>
    </source>
</evidence>
<name>A0ABP8U5W0_9ACTN</name>
<comment type="caution">
    <text evidence="1">The sequence shown here is derived from an EMBL/GenBank/DDBJ whole genome shotgun (WGS) entry which is preliminary data.</text>
</comment>
<keyword evidence="2" id="KW-1185">Reference proteome</keyword>
<proteinExistence type="predicted"/>
<dbReference type="EMBL" id="BAABHK010000003">
    <property type="protein sequence ID" value="GAA4624642.1"/>
    <property type="molecule type" value="Genomic_DNA"/>
</dbReference>
<organism evidence="1 2">
    <name type="scientific">Actinoallomurus vinaceus</name>
    <dbReference type="NCBI Taxonomy" id="1080074"/>
    <lineage>
        <taxon>Bacteria</taxon>
        <taxon>Bacillati</taxon>
        <taxon>Actinomycetota</taxon>
        <taxon>Actinomycetes</taxon>
        <taxon>Streptosporangiales</taxon>
        <taxon>Thermomonosporaceae</taxon>
        <taxon>Actinoallomurus</taxon>
    </lineage>
</organism>
<reference evidence="2" key="1">
    <citation type="journal article" date="2019" name="Int. J. Syst. Evol. Microbiol.">
        <title>The Global Catalogue of Microorganisms (GCM) 10K type strain sequencing project: providing services to taxonomists for standard genome sequencing and annotation.</title>
        <authorList>
            <consortium name="The Broad Institute Genomics Platform"/>
            <consortium name="The Broad Institute Genome Sequencing Center for Infectious Disease"/>
            <person name="Wu L."/>
            <person name="Ma J."/>
        </authorList>
    </citation>
    <scope>NUCLEOTIDE SEQUENCE [LARGE SCALE GENOMIC DNA]</scope>
    <source>
        <strain evidence="2">JCM 17939</strain>
    </source>
</reference>
<protein>
    <submittedName>
        <fullName evidence="1">Uncharacterized protein</fullName>
    </submittedName>
</protein>
<dbReference type="Proteomes" id="UP001501442">
    <property type="component" value="Unassembled WGS sequence"/>
</dbReference>
<gene>
    <name evidence="1" type="ORF">GCM10023196_025600</name>
</gene>